<protein>
    <submittedName>
        <fullName evidence="1">Uncharacterized protein</fullName>
    </submittedName>
</protein>
<sequence>MYNRDNVNCFKIKCVDSQREIINAVINVWTEKKHNPTIIDLSSNQPYTYQGVYNIVSIEYIDANDKIFKTEDIRTFDAFYKLYSLTTINNIKMLIKGCCAQYYMVKFLTNTLLIMKLSLGQRVDYSTPTVSLFAPEEDIKQIVTINEQKDYYCTWLESIKKIPY</sequence>
<dbReference type="AlphaFoldDB" id="A0A2V4DRN4"/>
<gene>
    <name evidence="1" type="ORF">DKK79_10645</name>
</gene>
<evidence type="ECO:0000313" key="1">
    <source>
        <dbReference type="EMBL" id="PXZ03305.1"/>
    </source>
</evidence>
<dbReference type="Proteomes" id="UP000247483">
    <property type="component" value="Unassembled WGS sequence"/>
</dbReference>
<dbReference type="EMBL" id="QGLP01000006">
    <property type="protein sequence ID" value="PXZ03305.1"/>
    <property type="molecule type" value="Genomic_DNA"/>
</dbReference>
<evidence type="ECO:0000313" key="2">
    <source>
        <dbReference type="Proteomes" id="UP000247483"/>
    </source>
</evidence>
<dbReference type="RefSeq" id="WP_110424080.1">
    <property type="nucleotide sequence ID" value="NZ_QGLP01000006.1"/>
</dbReference>
<organism evidence="1 2">
    <name type="scientific">Gilliamella apicola</name>
    <dbReference type="NCBI Taxonomy" id="1196095"/>
    <lineage>
        <taxon>Bacteria</taxon>
        <taxon>Pseudomonadati</taxon>
        <taxon>Pseudomonadota</taxon>
        <taxon>Gammaproteobacteria</taxon>
        <taxon>Orbales</taxon>
        <taxon>Orbaceae</taxon>
        <taxon>Gilliamella</taxon>
    </lineage>
</organism>
<comment type="caution">
    <text evidence="1">The sequence shown here is derived from an EMBL/GenBank/DDBJ whole genome shotgun (WGS) entry which is preliminary data.</text>
</comment>
<proteinExistence type="predicted"/>
<reference evidence="1 2" key="1">
    <citation type="submission" date="2018-05" db="EMBL/GenBank/DDBJ databases">
        <title>Reference genomes for bee gut microbiota database.</title>
        <authorList>
            <person name="Ellegaard K.M."/>
        </authorList>
    </citation>
    <scope>NUCLEOTIDE SEQUENCE [LARGE SCALE GENOMIC DNA]</scope>
    <source>
        <strain evidence="1 2">ESL0177</strain>
    </source>
</reference>
<accession>A0A2V4DRN4</accession>
<name>A0A2V4DRN4_9GAMM</name>